<gene>
    <name evidence="2" type="ORF">GCM10017667_37860</name>
</gene>
<comment type="caution">
    <text evidence="2">The sequence shown here is derived from an EMBL/GenBank/DDBJ whole genome shotgun (WGS) entry which is preliminary data.</text>
</comment>
<protein>
    <recommendedName>
        <fullName evidence="4">HAD family hydrolase</fullName>
    </recommendedName>
</protein>
<organism evidence="2 3">
    <name type="scientific">Streptomyces filamentosus</name>
    <name type="common">Streptomyces roseosporus</name>
    <dbReference type="NCBI Taxonomy" id="67294"/>
    <lineage>
        <taxon>Bacteria</taxon>
        <taxon>Bacillati</taxon>
        <taxon>Actinomycetota</taxon>
        <taxon>Actinomycetes</taxon>
        <taxon>Kitasatosporales</taxon>
        <taxon>Streptomycetaceae</taxon>
        <taxon>Streptomyces</taxon>
    </lineage>
</organism>
<evidence type="ECO:0000313" key="3">
    <source>
        <dbReference type="Proteomes" id="UP000632849"/>
    </source>
</evidence>
<dbReference type="Gene3D" id="3.40.50.1000">
    <property type="entry name" value="HAD superfamily/HAD-like"/>
    <property type="match status" value="1"/>
</dbReference>
<dbReference type="InterPro" id="IPR023214">
    <property type="entry name" value="HAD_sf"/>
</dbReference>
<dbReference type="EMBL" id="BNBE01000001">
    <property type="protein sequence ID" value="GHG02501.1"/>
    <property type="molecule type" value="Genomic_DNA"/>
</dbReference>
<evidence type="ECO:0000256" key="1">
    <source>
        <dbReference type="SAM" id="MobiDB-lite"/>
    </source>
</evidence>
<feature type="compositionally biased region" description="Low complexity" evidence="1">
    <location>
        <begin position="12"/>
        <end position="23"/>
    </location>
</feature>
<proteinExistence type="predicted"/>
<accession>A0A919EP90</accession>
<dbReference type="Proteomes" id="UP000632849">
    <property type="component" value="Unassembled WGS sequence"/>
</dbReference>
<evidence type="ECO:0008006" key="4">
    <source>
        <dbReference type="Google" id="ProtNLM"/>
    </source>
</evidence>
<dbReference type="AlphaFoldDB" id="A0A919EP90"/>
<dbReference type="SUPFAM" id="SSF56784">
    <property type="entry name" value="HAD-like"/>
    <property type="match status" value="1"/>
</dbReference>
<name>A0A919EP90_STRFL</name>
<evidence type="ECO:0000313" key="2">
    <source>
        <dbReference type="EMBL" id="GHG02501.1"/>
    </source>
</evidence>
<dbReference type="InterPro" id="IPR036412">
    <property type="entry name" value="HAD-like_sf"/>
</dbReference>
<reference evidence="2" key="2">
    <citation type="submission" date="2020-09" db="EMBL/GenBank/DDBJ databases">
        <authorList>
            <person name="Sun Q."/>
            <person name="Ohkuma M."/>
        </authorList>
    </citation>
    <scope>NUCLEOTIDE SEQUENCE</scope>
    <source>
        <strain evidence="2">JCM 4122</strain>
    </source>
</reference>
<feature type="region of interest" description="Disordered" evidence="1">
    <location>
        <begin position="1"/>
        <end position="23"/>
    </location>
</feature>
<reference evidence="2" key="1">
    <citation type="journal article" date="2014" name="Int. J. Syst. Evol. Microbiol.">
        <title>Complete genome sequence of Corynebacterium casei LMG S-19264T (=DSM 44701T), isolated from a smear-ripened cheese.</title>
        <authorList>
            <consortium name="US DOE Joint Genome Institute (JGI-PGF)"/>
            <person name="Walter F."/>
            <person name="Albersmeier A."/>
            <person name="Kalinowski J."/>
            <person name="Ruckert C."/>
        </authorList>
    </citation>
    <scope>NUCLEOTIDE SEQUENCE</scope>
    <source>
        <strain evidence="2">JCM 4122</strain>
    </source>
</reference>
<sequence length="407" mass="41965">MNAPTPPANASVTTTDVPVTGTGVSATPADALATTTGVPATPANASVTTTGVPATSADALATTADVPATPANASVTTTGVPATSADALATTADVPATPANASVTTTGVPATSADALATTADVPATPANASAAKAAVPATTTLVASDLDRTLIYSTAALALGMPDAQAPRLLCVEVHESKPLSYMTEEAAELLALLSAETLFVPTTTRTRKQYQRIQLPGTAPKYAICANGGHILVDGVSDPDWHASVVRRLAEECAPLSEIRAYLTATTDLSWVRKHRVAEDLFAYLVVERERLPEDWLGRFGAWAADRGWTVSLQGRKVYAVPKPLTKSAAVREVARRTGAALTLAAGDSLLDADLLLAADRAWRPGHGELADTAWTAPHLDVLAERGVAAGEEILRRFRAAALLS</sequence>
<keyword evidence="3" id="KW-1185">Reference proteome</keyword>